<proteinExistence type="predicted"/>
<dbReference type="EMBL" id="LXQA011328293">
    <property type="protein sequence ID" value="MCI93403.1"/>
    <property type="molecule type" value="Genomic_DNA"/>
</dbReference>
<organism evidence="1 2">
    <name type="scientific">Trifolium medium</name>
    <dbReference type="NCBI Taxonomy" id="97028"/>
    <lineage>
        <taxon>Eukaryota</taxon>
        <taxon>Viridiplantae</taxon>
        <taxon>Streptophyta</taxon>
        <taxon>Embryophyta</taxon>
        <taxon>Tracheophyta</taxon>
        <taxon>Spermatophyta</taxon>
        <taxon>Magnoliopsida</taxon>
        <taxon>eudicotyledons</taxon>
        <taxon>Gunneridae</taxon>
        <taxon>Pentapetalae</taxon>
        <taxon>rosids</taxon>
        <taxon>fabids</taxon>
        <taxon>Fabales</taxon>
        <taxon>Fabaceae</taxon>
        <taxon>Papilionoideae</taxon>
        <taxon>50 kb inversion clade</taxon>
        <taxon>NPAAA clade</taxon>
        <taxon>Hologalegina</taxon>
        <taxon>IRL clade</taxon>
        <taxon>Trifolieae</taxon>
        <taxon>Trifolium</taxon>
    </lineage>
</organism>
<evidence type="ECO:0000313" key="1">
    <source>
        <dbReference type="EMBL" id="MCI93403.1"/>
    </source>
</evidence>
<name>A0A392W128_9FABA</name>
<dbReference type="AlphaFoldDB" id="A0A392W128"/>
<keyword evidence="2" id="KW-1185">Reference proteome</keyword>
<feature type="non-terminal residue" evidence="1">
    <location>
        <position position="1"/>
    </location>
</feature>
<protein>
    <submittedName>
        <fullName evidence="1">Uncharacterized protein</fullName>
    </submittedName>
</protein>
<sequence length="44" mass="4747">VQKLASRSYRFLGGAVPPFHITLHCFETPTKDRGGTRSDSAKGG</sequence>
<dbReference type="Proteomes" id="UP000265520">
    <property type="component" value="Unassembled WGS sequence"/>
</dbReference>
<comment type="caution">
    <text evidence="1">The sequence shown here is derived from an EMBL/GenBank/DDBJ whole genome shotgun (WGS) entry which is preliminary data.</text>
</comment>
<accession>A0A392W128</accession>
<evidence type="ECO:0000313" key="2">
    <source>
        <dbReference type="Proteomes" id="UP000265520"/>
    </source>
</evidence>
<reference evidence="1 2" key="1">
    <citation type="journal article" date="2018" name="Front. Plant Sci.">
        <title>Red Clover (Trifolium pratense) and Zigzag Clover (T. medium) - A Picture of Genomic Similarities and Differences.</title>
        <authorList>
            <person name="Dluhosova J."/>
            <person name="Istvanek J."/>
            <person name="Nedelnik J."/>
            <person name="Repkova J."/>
        </authorList>
    </citation>
    <scope>NUCLEOTIDE SEQUENCE [LARGE SCALE GENOMIC DNA]</scope>
    <source>
        <strain evidence="2">cv. 10/8</strain>
        <tissue evidence="1">Leaf</tissue>
    </source>
</reference>